<comment type="caution">
    <text evidence="8">The sequence shown here is derived from an EMBL/GenBank/DDBJ whole genome shotgun (WGS) entry which is preliminary data.</text>
</comment>
<comment type="subunit">
    <text evidence="7">Part of the 50S ribosomal subunit. Forms a cluster with proteins L14 and L19.</text>
</comment>
<evidence type="ECO:0000256" key="6">
    <source>
        <dbReference type="ARBA" id="ARBA00035243"/>
    </source>
</evidence>
<dbReference type="EMBL" id="DTMF01000264">
    <property type="protein sequence ID" value="HGF34839.1"/>
    <property type="molecule type" value="Genomic_DNA"/>
</dbReference>
<dbReference type="PANTHER" id="PTHR11229">
    <property type="entry name" value="50S RIBOSOMAL PROTEIN L3"/>
    <property type="match status" value="1"/>
</dbReference>
<comment type="similarity">
    <text evidence="1 7">Belongs to the universal ribosomal protein uL3 family.</text>
</comment>
<keyword evidence="5 7" id="KW-0687">Ribonucleoprotein</keyword>
<evidence type="ECO:0000256" key="1">
    <source>
        <dbReference type="ARBA" id="ARBA00006540"/>
    </source>
</evidence>
<dbReference type="Gene3D" id="3.30.160.810">
    <property type="match status" value="1"/>
</dbReference>
<dbReference type="Pfam" id="PF00297">
    <property type="entry name" value="Ribosomal_L3"/>
    <property type="match status" value="1"/>
</dbReference>
<evidence type="ECO:0000256" key="5">
    <source>
        <dbReference type="ARBA" id="ARBA00023274"/>
    </source>
</evidence>
<protein>
    <recommendedName>
        <fullName evidence="6 7">Large ribosomal subunit protein uL3</fullName>
    </recommendedName>
</protein>
<gene>
    <name evidence="7" type="primary">rplC</name>
    <name evidence="8" type="ORF">ENW96_10705</name>
</gene>
<dbReference type="GO" id="GO:0003735">
    <property type="term" value="F:structural constituent of ribosome"/>
    <property type="evidence" value="ECO:0007669"/>
    <property type="project" value="UniProtKB-UniRule"/>
</dbReference>
<sequence length="208" mass="22488">MPGGIFGRKLGMTRIFEADGAVVPVTVIEAGPCFVVQKKTSAQDGYEALQVGFERRPLAKCNKPERGHLEKHGSKSGFSVLKEIRVESSEGFEPGQEITVEQFTIGDRLTVVGTSKGRGFAGTVKRWNFRVGPRSHGSMSHRAPGSIGASAYPSRVIKGKKLPGHMGNARVTVKNLEVIDVRPEDNLLLVKGAIPGPARGLVFIRKEE</sequence>
<dbReference type="PANTHER" id="PTHR11229:SF16">
    <property type="entry name" value="LARGE RIBOSOMAL SUBUNIT PROTEIN UL3C"/>
    <property type="match status" value="1"/>
</dbReference>
<dbReference type="SUPFAM" id="SSF50447">
    <property type="entry name" value="Translation proteins"/>
    <property type="match status" value="1"/>
</dbReference>
<dbReference type="AlphaFoldDB" id="A0A7C3V8K3"/>
<evidence type="ECO:0000313" key="8">
    <source>
        <dbReference type="EMBL" id="HGF34839.1"/>
    </source>
</evidence>
<evidence type="ECO:0000256" key="3">
    <source>
        <dbReference type="ARBA" id="ARBA00022884"/>
    </source>
</evidence>
<keyword evidence="2 7" id="KW-0699">rRNA-binding</keyword>
<dbReference type="InterPro" id="IPR009000">
    <property type="entry name" value="Transl_B-barrel_sf"/>
</dbReference>
<dbReference type="InterPro" id="IPR019927">
    <property type="entry name" value="Ribosomal_uL3_bac/org-type"/>
</dbReference>
<accession>A0A7C3V8K3</accession>
<keyword evidence="4 7" id="KW-0689">Ribosomal protein</keyword>
<dbReference type="Gene3D" id="2.40.30.10">
    <property type="entry name" value="Translation factors"/>
    <property type="match status" value="1"/>
</dbReference>
<dbReference type="GO" id="GO:0006412">
    <property type="term" value="P:translation"/>
    <property type="evidence" value="ECO:0007669"/>
    <property type="project" value="UniProtKB-UniRule"/>
</dbReference>
<evidence type="ECO:0000256" key="2">
    <source>
        <dbReference type="ARBA" id="ARBA00022730"/>
    </source>
</evidence>
<comment type="function">
    <text evidence="7">One of the primary rRNA binding proteins, it binds directly near the 3'-end of the 23S rRNA, where it nucleates assembly of the 50S subunit.</text>
</comment>
<dbReference type="FunFam" id="3.30.160.810:FF:000001">
    <property type="entry name" value="50S ribosomal protein L3"/>
    <property type="match status" value="1"/>
</dbReference>
<name>A0A7C3V8K3_9BACT</name>
<organism evidence="8">
    <name type="scientific">Desulfobacca acetoxidans</name>
    <dbReference type="NCBI Taxonomy" id="60893"/>
    <lineage>
        <taxon>Bacteria</taxon>
        <taxon>Pseudomonadati</taxon>
        <taxon>Thermodesulfobacteriota</taxon>
        <taxon>Desulfobaccia</taxon>
        <taxon>Desulfobaccales</taxon>
        <taxon>Desulfobaccaceae</taxon>
        <taxon>Desulfobacca</taxon>
    </lineage>
</organism>
<proteinExistence type="inferred from homology"/>
<dbReference type="HAMAP" id="MF_01325_B">
    <property type="entry name" value="Ribosomal_uL3_B"/>
    <property type="match status" value="1"/>
</dbReference>
<dbReference type="GO" id="GO:0019843">
    <property type="term" value="F:rRNA binding"/>
    <property type="evidence" value="ECO:0007669"/>
    <property type="project" value="UniProtKB-UniRule"/>
</dbReference>
<keyword evidence="3 7" id="KW-0694">RNA-binding</keyword>
<dbReference type="InterPro" id="IPR000597">
    <property type="entry name" value="Ribosomal_uL3"/>
</dbReference>
<evidence type="ECO:0000256" key="4">
    <source>
        <dbReference type="ARBA" id="ARBA00022980"/>
    </source>
</evidence>
<dbReference type="NCBIfam" id="TIGR03625">
    <property type="entry name" value="L3_bact"/>
    <property type="match status" value="1"/>
</dbReference>
<dbReference type="GO" id="GO:0022625">
    <property type="term" value="C:cytosolic large ribosomal subunit"/>
    <property type="evidence" value="ECO:0007669"/>
    <property type="project" value="TreeGrafter"/>
</dbReference>
<reference evidence="8" key="1">
    <citation type="journal article" date="2020" name="mSystems">
        <title>Genome- and Community-Level Interaction Insights into Carbon Utilization and Element Cycling Functions of Hydrothermarchaeota in Hydrothermal Sediment.</title>
        <authorList>
            <person name="Zhou Z."/>
            <person name="Liu Y."/>
            <person name="Xu W."/>
            <person name="Pan J."/>
            <person name="Luo Z.H."/>
            <person name="Li M."/>
        </authorList>
    </citation>
    <scope>NUCLEOTIDE SEQUENCE [LARGE SCALE GENOMIC DNA]</scope>
    <source>
        <strain evidence="8">SpSt-897</strain>
    </source>
</reference>
<evidence type="ECO:0000256" key="7">
    <source>
        <dbReference type="HAMAP-Rule" id="MF_01325"/>
    </source>
</evidence>
<dbReference type="FunFam" id="2.40.30.10:FF:000004">
    <property type="entry name" value="50S ribosomal protein L3"/>
    <property type="match status" value="1"/>
</dbReference>